<keyword evidence="5" id="KW-0460">Magnesium</keyword>
<dbReference type="EMBL" id="BDGG01000009">
    <property type="protein sequence ID" value="GAV03292.1"/>
    <property type="molecule type" value="Genomic_DNA"/>
</dbReference>
<gene>
    <name evidence="8" type="primary">RvY_13737-1</name>
    <name evidence="8" type="synonym">RvY_13737.1</name>
    <name evidence="8" type="ORF">RvY_13737</name>
</gene>
<evidence type="ECO:0008006" key="10">
    <source>
        <dbReference type="Google" id="ProtNLM"/>
    </source>
</evidence>
<dbReference type="Proteomes" id="UP000186922">
    <property type="component" value="Unassembled WGS sequence"/>
</dbReference>
<dbReference type="PANTHER" id="PTHR12001">
    <property type="entry name" value="GERANYLGERANYL PYROPHOSPHATE SYNTHASE"/>
    <property type="match status" value="1"/>
</dbReference>
<keyword evidence="9" id="KW-1185">Reference proteome</keyword>
<name>A0A1D1VNX2_RAMVA</name>
<dbReference type="CDD" id="cd00685">
    <property type="entry name" value="Trans_IPPS_HT"/>
    <property type="match status" value="1"/>
</dbReference>
<dbReference type="SUPFAM" id="SSF48576">
    <property type="entry name" value="Terpenoid synthases"/>
    <property type="match status" value="1"/>
</dbReference>
<protein>
    <recommendedName>
        <fullName evidence="10">Decaprenyl-diphosphate synthase subunit 1</fullName>
    </recommendedName>
</protein>
<comment type="similarity">
    <text evidence="2 7">Belongs to the FPP/GGPP synthase family.</text>
</comment>
<comment type="caution">
    <text evidence="8">The sequence shown here is derived from an EMBL/GenBank/DDBJ whole genome shotgun (WGS) entry which is preliminary data.</text>
</comment>
<dbReference type="GO" id="GO:0004659">
    <property type="term" value="F:prenyltransferase activity"/>
    <property type="evidence" value="ECO:0007669"/>
    <property type="project" value="InterPro"/>
</dbReference>
<dbReference type="GO" id="GO:0042811">
    <property type="term" value="P:pheromone biosynthetic process"/>
    <property type="evidence" value="ECO:0007669"/>
    <property type="project" value="UniProtKB-ARBA"/>
</dbReference>
<comment type="cofactor">
    <cofactor evidence="1">
        <name>Mg(2+)</name>
        <dbReference type="ChEBI" id="CHEBI:18420"/>
    </cofactor>
</comment>
<dbReference type="GO" id="GO:0005739">
    <property type="term" value="C:mitochondrion"/>
    <property type="evidence" value="ECO:0007669"/>
    <property type="project" value="TreeGrafter"/>
</dbReference>
<dbReference type="PANTHER" id="PTHR12001:SF69">
    <property type="entry name" value="ALL TRANS-POLYPRENYL-DIPHOSPHATE SYNTHASE PDSS1"/>
    <property type="match status" value="1"/>
</dbReference>
<dbReference type="GO" id="GO:1990234">
    <property type="term" value="C:transferase complex"/>
    <property type="evidence" value="ECO:0007669"/>
    <property type="project" value="TreeGrafter"/>
</dbReference>
<organism evidence="8 9">
    <name type="scientific">Ramazzottius varieornatus</name>
    <name type="common">Water bear</name>
    <name type="synonym">Tardigrade</name>
    <dbReference type="NCBI Taxonomy" id="947166"/>
    <lineage>
        <taxon>Eukaryota</taxon>
        <taxon>Metazoa</taxon>
        <taxon>Ecdysozoa</taxon>
        <taxon>Tardigrada</taxon>
        <taxon>Eutardigrada</taxon>
        <taxon>Parachela</taxon>
        <taxon>Hypsibioidea</taxon>
        <taxon>Ramazzottiidae</taxon>
        <taxon>Ramazzottius</taxon>
    </lineage>
</organism>
<dbReference type="InterPro" id="IPR000092">
    <property type="entry name" value="Polyprenyl_synt"/>
</dbReference>
<dbReference type="SFLD" id="SFLDS00005">
    <property type="entry name" value="Isoprenoid_Synthase_Type_I"/>
    <property type="match status" value="1"/>
</dbReference>
<evidence type="ECO:0000256" key="7">
    <source>
        <dbReference type="RuleBase" id="RU004466"/>
    </source>
</evidence>
<evidence type="ECO:0000256" key="1">
    <source>
        <dbReference type="ARBA" id="ARBA00001946"/>
    </source>
</evidence>
<evidence type="ECO:0000256" key="4">
    <source>
        <dbReference type="ARBA" id="ARBA00022723"/>
    </source>
</evidence>
<dbReference type="AlphaFoldDB" id="A0A1D1VNX2"/>
<accession>A0A1D1VNX2</accession>
<evidence type="ECO:0000313" key="8">
    <source>
        <dbReference type="EMBL" id="GAV03292.1"/>
    </source>
</evidence>
<evidence type="ECO:0000256" key="5">
    <source>
        <dbReference type="ARBA" id="ARBA00022842"/>
    </source>
</evidence>
<dbReference type="GO" id="GO:0046872">
    <property type="term" value="F:metal ion binding"/>
    <property type="evidence" value="ECO:0007669"/>
    <property type="project" value="UniProtKB-KW"/>
</dbReference>
<dbReference type="InterPro" id="IPR008949">
    <property type="entry name" value="Isoprenoid_synthase_dom_sf"/>
</dbReference>
<sequence length="403" mass="44128">MSVSTSLRSKLLSLMKSDRLFLTVPCCAVPTRSSLPSRQLTALSRRNLSVPSRYVATLPVERLKLDDPLAESVTTSPEVSPYQIVEKDLLACYREIKADLACDLPELVELAQYYFTAHGKAFRPMVVLLMAEICAKDSGGVVSTVAAKQRRVAVITEMIHTASLIHDDVIDEADTRRNQPSLHKVWGEKKAILAGDYILSVASRELAKLRNPDVIICLAQVIEDLVKGELMQIGSKDGTASSRLTAYLSKTYYKTASLLANSCKAVAMLSNCSEEAVERCYQFGKTLGMAFQLVDDKLDFVATADDMGKPTAVDLTLGLATAPVLFAAEKDLSLDALIQRRFSKAGDVSIARQAVIEHKGVDQTHNLAGKYCQEATKCLSSFQSSREKDALLKVIDMVLTRSK</sequence>
<evidence type="ECO:0000313" key="9">
    <source>
        <dbReference type="Proteomes" id="UP000186922"/>
    </source>
</evidence>
<evidence type="ECO:0000256" key="2">
    <source>
        <dbReference type="ARBA" id="ARBA00006706"/>
    </source>
</evidence>
<dbReference type="GO" id="GO:0006744">
    <property type="term" value="P:ubiquinone biosynthetic process"/>
    <property type="evidence" value="ECO:0007669"/>
    <property type="project" value="TreeGrafter"/>
</dbReference>
<evidence type="ECO:0000256" key="6">
    <source>
        <dbReference type="ARBA" id="ARBA00023229"/>
    </source>
</evidence>
<dbReference type="OrthoDB" id="9927103at2759"/>
<dbReference type="Pfam" id="PF00348">
    <property type="entry name" value="polyprenyl_synt"/>
    <property type="match status" value="1"/>
</dbReference>
<dbReference type="Gene3D" id="1.10.600.10">
    <property type="entry name" value="Farnesyl Diphosphate Synthase"/>
    <property type="match status" value="1"/>
</dbReference>
<dbReference type="GO" id="GO:0008299">
    <property type="term" value="P:isoprenoid biosynthetic process"/>
    <property type="evidence" value="ECO:0007669"/>
    <property type="project" value="UniProtKB-KW"/>
</dbReference>
<keyword evidence="6" id="KW-0414">Isoprene biosynthesis</keyword>
<evidence type="ECO:0000256" key="3">
    <source>
        <dbReference type="ARBA" id="ARBA00022679"/>
    </source>
</evidence>
<proteinExistence type="inferred from homology"/>
<keyword evidence="4" id="KW-0479">Metal-binding</keyword>
<keyword evidence="3 7" id="KW-0808">Transferase</keyword>
<reference evidence="8 9" key="1">
    <citation type="journal article" date="2016" name="Nat. Commun.">
        <title>Extremotolerant tardigrade genome and improved radiotolerance of human cultured cells by tardigrade-unique protein.</title>
        <authorList>
            <person name="Hashimoto T."/>
            <person name="Horikawa D.D."/>
            <person name="Saito Y."/>
            <person name="Kuwahara H."/>
            <person name="Kozuka-Hata H."/>
            <person name="Shin-I T."/>
            <person name="Minakuchi Y."/>
            <person name="Ohishi K."/>
            <person name="Motoyama A."/>
            <person name="Aizu T."/>
            <person name="Enomoto A."/>
            <person name="Kondo K."/>
            <person name="Tanaka S."/>
            <person name="Hara Y."/>
            <person name="Koshikawa S."/>
            <person name="Sagara H."/>
            <person name="Miura T."/>
            <person name="Yokobori S."/>
            <person name="Miyagawa K."/>
            <person name="Suzuki Y."/>
            <person name="Kubo T."/>
            <person name="Oyama M."/>
            <person name="Kohara Y."/>
            <person name="Fujiyama A."/>
            <person name="Arakawa K."/>
            <person name="Katayama T."/>
            <person name="Toyoda A."/>
            <person name="Kunieda T."/>
        </authorList>
    </citation>
    <scope>NUCLEOTIDE SEQUENCE [LARGE SCALE GENOMIC DNA]</scope>
    <source>
        <strain evidence="8 9">YOKOZUNA-1</strain>
    </source>
</reference>
<dbReference type="STRING" id="947166.A0A1D1VNX2"/>